<comment type="similarity">
    <text evidence="1">Belongs to the FAD-binding monooxygenase family.</text>
</comment>
<keyword evidence="3" id="KW-0274">FAD</keyword>
<keyword evidence="7" id="KW-1185">Reference proteome</keyword>
<reference evidence="7" key="1">
    <citation type="submission" date="2016-03" db="EMBL/GenBank/DDBJ databases">
        <authorList>
            <person name="Guldener U."/>
        </authorList>
    </citation>
    <scope>NUCLEOTIDE SEQUENCE [LARGE SCALE GENOMIC DNA]</scope>
    <source>
        <strain evidence="7">04CH-RAC-A.6.1</strain>
    </source>
</reference>
<dbReference type="Gene3D" id="3.50.50.60">
    <property type="entry name" value="FAD/NAD(P)-binding domain"/>
    <property type="match status" value="2"/>
</dbReference>
<evidence type="ECO:0000256" key="2">
    <source>
        <dbReference type="ARBA" id="ARBA00022630"/>
    </source>
</evidence>
<evidence type="ECO:0000256" key="3">
    <source>
        <dbReference type="ARBA" id="ARBA00022827"/>
    </source>
</evidence>
<dbReference type="EMBL" id="FJUX01000017">
    <property type="protein sequence ID" value="CZS94142.1"/>
    <property type="molecule type" value="Genomic_DNA"/>
</dbReference>
<dbReference type="Proteomes" id="UP000178912">
    <property type="component" value="Unassembled WGS sequence"/>
</dbReference>
<dbReference type="Pfam" id="PF00743">
    <property type="entry name" value="FMO-like"/>
    <property type="match status" value="1"/>
</dbReference>
<dbReference type="AlphaFoldDB" id="A0A1E1K821"/>
<keyword evidence="5" id="KW-0472">Membrane</keyword>
<keyword evidence="6" id="KW-0503">Monooxygenase</keyword>
<evidence type="ECO:0000313" key="6">
    <source>
        <dbReference type="EMBL" id="CZS94142.1"/>
    </source>
</evidence>
<dbReference type="OrthoDB" id="74360at2759"/>
<dbReference type="InterPro" id="IPR051209">
    <property type="entry name" value="FAD-bind_Monooxygenase_sf"/>
</dbReference>
<keyword evidence="4" id="KW-0560">Oxidoreductase</keyword>
<proteinExistence type="inferred from homology"/>
<keyword evidence="5" id="KW-1133">Transmembrane helix</keyword>
<dbReference type="GO" id="GO:0050660">
    <property type="term" value="F:flavin adenine dinucleotide binding"/>
    <property type="evidence" value="ECO:0007669"/>
    <property type="project" value="InterPro"/>
</dbReference>
<dbReference type="GO" id="GO:0050661">
    <property type="term" value="F:NADP binding"/>
    <property type="evidence" value="ECO:0007669"/>
    <property type="project" value="InterPro"/>
</dbReference>
<dbReference type="GO" id="GO:0004499">
    <property type="term" value="F:N,N-dimethylaniline monooxygenase activity"/>
    <property type="evidence" value="ECO:0007669"/>
    <property type="project" value="InterPro"/>
</dbReference>
<dbReference type="InterPro" id="IPR036188">
    <property type="entry name" value="FAD/NAD-bd_sf"/>
</dbReference>
<evidence type="ECO:0000256" key="1">
    <source>
        <dbReference type="ARBA" id="ARBA00010139"/>
    </source>
</evidence>
<keyword evidence="2" id="KW-0285">Flavoprotein</keyword>
<protein>
    <submittedName>
        <fullName evidence="6">Related to flavin-binding monooxygenase</fullName>
    </submittedName>
</protein>
<feature type="transmembrane region" description="Helical" evidence="5">
    <location>
        <begin position="545"/>
        <end position="564"/>
    </location>
</feature>
<dbReference type="InterPro" id="IPR020946">
    <property type="entry name" value="Flavin_mOase-like"/>
</dbReference>
<accession>A0A1E1K821</accession>
<name>A0A1E1K821_9HELO</name>
<dbReference type="PANTHER" id="PTHR42877:SF4">
    <property type="entry name" value="FAD_NAD(P)-BINDING DOMAIN-CONTAINING PROTEIN-RELATED"/>
    <property type="match status" value="1"/>
</dbReference>
<organism evidence="6 7">
    <name type="scientific">Rhynchosporium agropyri</name>
    <dbReference type="NCBI Taxonomy" id="914238"/>
    <lineage>
        <taxon>Eukaryota</taxon>
        <taxon>Fungi</taxon>
        <taxon>Dikarya</taxon>
        <taxon>Ascomycota</taxon>
        <taxon>Pezizomycotina</taxon>
        <taxon>Leotiomycetes</taxon>
        <taxon>Helotiales</taxon>
        <taxon>Ploettnerulaceae</taxon>
        <taxon>Rhynchosporium</taxon>
    </lineage>
</organism>
<sequence>MSDPNPSPKVDYGRNTNRADVLIVGAGLSGMITAIDMIRKGNGRNFIIVEKGNQVGGTWNDQRYPGCCCDVWSHLYSLSFEPNPSWTREYPGQEEILEYLLELAHKYKLYKHIRFNSAVEEARWDESSYTWKTKIVRLGSKDSEFGQDYTITSDFFVSGVGQLNVPKYPDITGIDFFSGKLMHSARWDWDYDLRDKKIGIIGNGATAAQIIPEIAKACKNLVVFQRTPNWVIPRADQPITPMQQAIYKYVPFVRRRYRAGLMDFRESFFEVVFDTESPVHELMMNMSRDHKEAQLPGEENSKLRDQLQPHYAVGCKRVIISDDYFPTFAKPTVTLETTAIQEITPKGVTVEGGKEHEFDLLVLATGFKTTQFMYPIKIYGSGGKSIEDLWKSGASAYLGLTVPSLPNFGMLYGPNTNLGHNSIILMIEAQSMYINNMISKVRTARSRGKQLKMERKASVVEKYNSEIQSRLGKSAFADPNCNSWYKNEAGLITNNWADAVIPYQKITSSINWDEYEVSGSAASEVKAEGTAKWSRVVEETQVSNTALLAGLLTTAGAIVAGVLCRKSVRSMLRN</sequence>
<dbReference type="SUPFAM" id="SSF51905">
    <property type="entry name" value="FAD/NAD(P)-binding domain"/>
    <property type="match status" value="2"/>
</dbReference>
<dbReference type="PANTHER" id="PTHR42877">
    <property type="entry name" value="L-ORNITHINE N(5)-MONOOXYGENASE-RELATED"/>
    <property type="match status" value="1"/>
</dbReference>
<evidence type="ECO:0000313" key="7">
    <source>
        <dbReference type="Proteomes" id="UP000178912"/>
    </source>
</evidence>
<gene>
    <name evidence="6" type="ORF">RAG0_04189</name>
</gene>
<evidence type="ECO:0000256" key="5">
    <source>
        <dbReference type="SAM" id="Phobius"/>
    </source>
</evidence>
<evidence type="ECO:0000256" key="4">
    <source>
        <dbReference type="ARBA" id="ARBA00023002"/>
    </source>
</evidence>
<keyword evidence="5" id="KW-0812">Transmembrane</keyword>